<evidence type="ECO:0000256" key="2">
    <source>
        <dbReference type="ARBA" id="ARBA00022598"/>
    </source>
</evidence>
<dbReference type="GO" id="GO:0016787">
    <property type="term" value="F:hydrolase activity"/>
    <property type="evidence" value="ECO:0007669"/>
    <property type="project" value="UniProtKB-KW"/>
</dbReference>
<evidence type="ECO:0000256" key="4">
    <source>
        <dbReference type="ARBA" id="ARBA00022755"/>
    </source>
</evidence>
<evidence type="ECO:0000256" key="7">
    <source>
        <dbReference type="ARBA" id="ARBA00022962"/>
    </source>
</evidence>
<keyword evidence="6" id="KW-0067">ATP-binding</keyword>
<dbReference type="GO" id="GO:0005524">
    <property type="term" value="F:ATP binding"/>
    <property type="evidence" value="ECO:0007669"/>
    <property type="project" value="UniProtKB-KW"/>
</dbReference>
<evidence type="ECO:0000256" key="1">
    <source>
        <dbReference type="ARBA" id="ARBA00022490"/>
    </source>
</evidence>
<dbReference type="PANTHER" id="PTHR10099:SF1">
    <property type="entry name" value="PHOSPHORIBOSYLFORMYLGLYCINAMIDINE SYNTHASE"/>
    <property type="match status" value="1"/>
</dbReference>
<reference evidence="8" key="1">
    <citation type="journal article" date="2014" name="Genome Biol. Evol.">
        <title>Pangenome evidence for extensive interdomain horizontal transfer affecting lineage core and shell genes in uncultured planktonic thaumarchaeota and euryarchaeota.</title>
        <authorList>
            <person name="Deschamps P."/>
            <person name="Zivanovic Y."/>
            <person name="Moreira D."/>
            <person name="Rodriguez-Valera F."/>
            <person name="Lopez-Garcia P."/>
        </authorList>
    </citation>
    <scope>NUCLEOTIDE SEQUENCE</scope>
</reference>
<gene>
    <name evidence="8" type="primary">purL</name>
</gene>
<evidence type="ECO:0000256" key="3">
    <source>
        <dbReference type="ARBA" id="ARBA00022741"/>
    </source>
</evidence>
<dbReference type="EMBL" id="KF900487">
    <property type="protein sequence ID" value="AIE96723.1"/>
    <property type="molecule type" value="Genomic_DNA"/>
</dbReference>
<keyword evidence="3" id="KW-0547">Nucleotide-binding</keyword>
<name>A0A075FZE5_9EURY</name>
<dbReference type="Gene3D" id="3.40.50.880">
    <property type="match status" value="1"/>
</dbReference>
<protein>
    <submittedName>
        <fullName evidence="8">Phosphoribosylformylglycinamidine synthase I, putative (PurL)</fullName>
        <ecNumber evidence="8">6.3.5.3</ecNumber>
    </submittedName>
</protein>
<dbReference type="SMART" id="SM01211">
    <property type="entry name" value="GATase_5"/>
    <property type="match status" value="1"/>
</dbReference>
<dbReference type="PANTHER" id="PTHR10099">
    <property type="entry name" value="PHOSPHORIBOSYLFORMYLGLYCINAMIDINE SYNTHASE"/>
    <property type="match status" value="1"/>
</dbReference>
<keyword evidence="1" id="KW-0963">Cytoplasm</keyword>
<keyword evidence="5" id="KW-0378">Hydrolase</keyword>
<dbReference type="Pfam" id="PF13507">
    <property type="entry name" value="GATase_5"/>
    <property type="match status" value="1"/>
</dbReference>
<keyword evidence="7" id="KW-0315">Glutamine amidotransferase</keyword>
<dbReference type="SUPFAM" id="SSF52317">
    <property type="entry name" value="Class I glutamine amidotransferase-like"/>
    <property type="match status" value="1"/>
</dbReference>
<dbReference type="GO" id="GO:0006189">
    <property type="term" value="P:'de novo' IMP biosynthetic process"/>
    <property type="evidence" value="ECO:0007669"/>
    <property type="project" value="InterPro"/>
</dbReference>
<keyword evidence="2 8" id="KW-0436">Ligase</keyword>
<dbReference type="PIRSF" id="PIRSF001586">
    <property type="entry name" value="FGAM_synth_I"/>
    <property type="match status" value="1"/>
</dbReference>
<dbReference type="AlphaFoldDB" id="A0A075FZE5"/>
<dbReference type="GO" id="GO:0005737">
    <property type="term" value="C:cytoplasm"/>
    <property type="evidence" value="ECO:0007669"/>
    <property type="project" value="TreeGrafter"/>
</dbReference>
<keyword evidence="4" id="KW-0658">Purine biosynthesis</keyword>
<sequence>MSKPKVAVISGFGINCELETMAAFEMAGASADRVHVNRLVNGESNLENYQIMAVPGGFSFGDHLGSGRLMGNRLRFGLRDQVTEFVKAGKLVIGICNGFQVLVKMGLLPGDAEVSLTQTASLALNDSGHYENRWATLEFDPNSPCIWTRGISRMRVPVRHGEGKFVTDDRTLLDRWAETGQLVARYVDPSTEYPGASDEVLPYPVSPNQSWRNIAGVCDPSGLVFGLMPHPEANHSTWLGATWTREDTEHGEGEGMAIFHNAVEYAASRM</sequence>
<accession>A0A075FZE5</accession>
<evidence type="ECO:0000313" key="8">
    <source>
        <dbReference type="EMBL" id="AIE96723.1"/>
    </source>
</evidence>
<dbReference type="InterPro" id="IPR029062">
    <property type="entry name" value="Class_I_gatase-like"/>
</dbReference>
<dbReference type="InterPro" id="IPR010075">
    <property type="entry name" value="PRibForGlyAmidine_synth_PurQ"/>
</dbReference>
<evidence type="ECO:0000256" key="6">
    <source>
        <dbReference type="ARBA" id="ARBA00022840"/>
    </source>
</evidence>
<evidence type="ECO:0000256" key="5">
    <source>
        <dbReference type="ARBA" id="ARBA00022801"/>
    </source>
</evidence>
<organism evidence="8">
    <name type="scientific">uncultured marine group II/III euryarchaeote AD1000_87_A06</name>
    <dbReference type="NCBI Taxonomy" id="1457817"/>
    <lineage>
        <taxon>Archaea</taxon>
        <taxon>Methanobacteriati</taxon>
        <taxon>Methanobacteriota</taxon>
        <taxon>environmental samples</taxon>
    </lineage>
</organism>
<dbReference type="PROSITE" id="PS51273">
    <property type="entry name" value="GATASE_TYPE_1"/>
    <property type="match status" value="1"/>
</dbReference>
<dbReference type="EC" id="6.3.5.3" evidence="8"/>
<proteinExistence type="predicted"/>
<dbReference type="GO" id="GO:0004642">
    <property type="term" value="F:phosphoribosylformylglycinamidine synthase activity"/>
    <property type="evidence" value="ECO:0007669"/>
    <property type="project" value="UniProtKB-EC"/>
</dbReference>